<organism evidence="4 5">
    <name type="scientific">Actinomadura rubrobrunea</name>
    <dbReference type="NCBI Taxonomy" id="115335"/>
    <lineage>
        <taxon>Bacteria</taxon>
        <taxon>Bacillati</taxon>
        <taxon>Actinomycetota</taxon>
        <taxon>Actinomycetes</taxon>
        <taxon>Streptosporangiales</taxon>
        <taxon>Thermomonosporaceae</taxon>
        <taxon>Actinomadura</taxon>
    </lineage>
</organism>
<evidence type="ECO:0000259" key="3">
    <source>
        <dbReference type="Pfam" id="PF12158"/>
    </source>
</evidence>
<dbReference type="Pfam" id="PF12158">
    <property type="entry name" value="DUF3592"/>
    <property type="match status" value="1"/>
</dbReference>
<protein>
    <recommendedName>
        <fullName evidence="3">DUF3592 domain-containing protein</fullName>
    </recommendedName>
</protein>
<proteinExistence type="predicted"/>
<dbReference type="InterPro" id="IPR021994">
    <property type="entry name" value="DUF3592"/>
</dbReference>
<keyword evidence="2" id="KW-1133">Transmembrane helix</keyword>
<dbReference type="EMBL" id="BSRZ01000022">
    <property type="protein sequence ID" value="GLW67334.1"/>
    <property type="molecule type" value="Genomic_DNA"/>
</dbReference>
<comment type="caution">
    <text evidence="4">The sequence shown here is derived from an EMBL/GenBank/DDBJ whole genome shotgun (WGS) entry which is preliminary data.</text>
</comment>
<accession>A0A9W6PZQ4</accession>
<evidence type="ECO:0000313" key="4">
    <source>
        <dbReference type="EMBL" id="GLW67334.1"/>
    </source>
</evidence>
<evidence type="ECO:0000256" key="2">
    <source>
        <dbReference type="SAM" id="Phobius"/>
    </source>
</evidence>
<keyword evidence="2" id="KW-0812">Transmembrane</keyword>
<name>A0A9W6PZQ4_9ACTN</name>
<feature type="domain" description="DUF3592" evidence="3">
    <location>
        <begin position="40"/>
        <end position="109"/>
    </location>
</feature>
<evidence type="ECO:0000313" key="5">
    <source>
        <dbReference type="Proteomes" id="UP001165124"/>
    </source>
</evidence>
<feature type="transmembrane region" description="Helical" evidence="2">
    <location>
        <begin position="115"/>
        <end position="138"/>
    </location>
</feature>
<feature type="region of interest" description="Disordered" evidence="1">
    <location>
        <begin position="68"/>
        <end position="89"/>
    </location>
</feature>
<keyword evidence="5" id="KW-1185">Reference proteome</keyword>
<sequence length="139" mass="15315">MSLVPWVVSLGLLLVGVLTATWAVRELGQILRDLRRFHRAEGEVVDVRQDWYGDGSSYHPVVRFRTSNGTSVQAPSRHGDRSPGAHPGQRVTVCYNPANPQDVFLAGWWRSGMGAWTLCFVAGTAFAAFATYGLTVLLR</sequence>
<dbReference type="Proteomes" id="UP001165124">
    <property type="component" value="Unassembled WGS sequence"/>
</dbReference>
<dbReference type="AlphaFoldDB" id="A0A9W6PZQ4"/>
<evidence type="ECO:0000256" key="1">
    <source>
        <dbReference type="SAM" id="MobiDB-lite"/>
    </source>
</evidence>
<gene>
    <name evidence="4" type="ORF">Arub01_55770</name>
</gene>
<reference evidence="4" key="1">
    <citation type="submission" date="2023-02" db="EMBL/GenBank/DDBJ databases">
        <title>Actinomadura rubrobrunea NBRC 14622.</title>
        <authorList>
            <person name="Ichikawa N."/>
            <person name="Sato H."/>
            <person name="Tonouchi N."/>
        </authorList>
    </citation>
    <scope>NUCLEOTIDE SEQUENCE</scope>
    <source>
        <strain evidence="4">NBRC 14622</strain>
    </source>
</reference>
<keyword evidence="2" id="KW-0472">Membrane</keyword>